<feature type="domain" description="NAD-dependent epimerase/dehydratase" evidence="1">
    <location>
        <begin position="2"/>
        <end position="120"/>
    </location>
</feature>
<dbReference type="InterPro" id="IPR036291">
    <property type="entry name" value="NAD(P)-bd_dom_sf"/>
</dbReference>
<dbReference type="InterPro" id="IPR001509">
    <property type="entry name" value="Epimerase_deHydtase"/>
</dbReference>
<organism evidence="2 3">
    <name type="scientific">Pseudonocardia xishanensis</name>
    <dbReference type="NCBI Taxonomy" id="630995"/>
    <lineage>
        <taxon>Bacteria</taxon>
        <taxon>Bacillati</taxon>
        <taxon>Actinomycetota</taxon>
        <taxon>Actinomycetes</taxon>
        <taxon>Pseudonocardiales</taxon>
        <taxon>Pseudonocardiaceae</taxon>
        <taxon>Pseudonocardia</taxon>
    </lineage>
</organism>
<accession>A0ABP8S275</accession>
<protein>
    <submittedName>
        <fullName evidence="2">NAD-dependent epimerase/dehydratase family protein</fullName>
    </submittedName>
</protein>
<dbReference type="PANTHER" id="PTHR48079:SF6">
    <property type="entry name" value="NAD(P)-BINDING DOMAIN-CONTAINING PROTEIN-RELATED"/>
    <property type="match status" value="1"/>
</dbReference>
<reference evidence="3" key="1">
    <citation type="journal article" date="2019" name="Int. J. Syst. Evol. Microbiol.">
        <title>The Global Catalogue of Microorganisms (GCM) 10K type strain sequencing project: providing services to taxonomists for standard genome sequencing and annotation.</title>
        <authorList>
            <consortium name="The Broad Institute Genomics Platform"/>
            <consortium name="The Broad Institute Genome Sequencing Center for Infectious Disease"/>
            <person name="Wu L."/>
            <person name="Ma J."/>
        </authorList>
    </citation>
    <scope>NUCLEOTIDE SEQUENCE [LARGE SCALE GENOMIC DNA]</scope>
    <source>
        <strain evidence="3">JCM 17906</strain>
    </source>
</reference>
<dbReference type="SUPFAM" id="SSF51735">
    <property type="entry name" value="NAD(P)-binding Rossmann-fold domains"/>
    <property type="match status" value="1"/>
</dbReference>
<gene>
    <name evidence="2" type="ORF">GCM10023175_66020</name>
</gene>
<dbReference type="InterPro" id="IPR051783">
    <property type="entry name" value="NAD(P)-dependent_oxidoreduct"/>
</dbReference>
<dbReference type="Gene3D" id="3.40.50.720">
    <property type="entry name" value="NAD(P)-binding Rossmann-like Domain"/>
    <property type="match status" value="1"/>
</dbReference>
<evidence type="ECO:0000313" key="2">
    <source>
        <dbReference type="EMBL" id="GAA4558940.1"/>
    </source>
</evidence>
<sequence>MVSGATGYIGGAVARVLRDHGHEVLGLARSERSATALRDRGVVPVAGDFGDPAGLSDAVRAADPDAVVSTASLGNDASTFAKDRDAVSALRDALGDDRRKLVFTSGSAVFGTFSGGEATETVHDERAVLPLPPEVFAPASAKVHPVLALGFGAAMKARVETERLVLTAAGVQGIVVRPGLVYGHGGSFDVPTLISLARAHGHGVHLGAGATIQGYVHIDDLAELYRLAVESAPAGTVLHGVAGEVTLRELAAAASRMIGAAGRTEGVGLARMLGMTGLSATGFGLTRRMPTGLARRLQAVFPPPAGAGAGLSVSLGKRLSAEATRRLLDWSPQRHDILEDVESGSYAGFGANGGQAEG</sequence>
<dbReference type="EMBL" id="BAABGT010000116">
    <property type="protein sequence ID" value="GAA4558940.1"/>
    <property type="molecule type" value="Genomic_DNA"/>
</dbReference>
<name>A0ABP8S275_9PSEU</name>
<dbReference type="Pfam" id="PF01370">
    <property type="entry name" value="Epimerase"/>
    <property type="match status" value="1"/>
</dbReference>
<dbReference type="PANTHER" id="PTHR48079">
    <property type="entry name" value="PROTEIN YEEZ"/>
    <property type="match status" value="1"/>
</dbReference>
<comment type="caution">
    <text evidence="2">The sequence shown here is derived from an EMBL/GenBank/DDBJ whole genome shotgun (WGS) entry which is preliminary data.</text>
</comment>
<keyword evidence="3" id="KW-1185">Reference proteome</keyword>
<proteinExistence type="predicted"/>
<dbReference type="Proteomes" id="UP001501598">
    <property type="component" value="Unassembled WGS sequence"/>
</dbReference>
<evidence type="ECO:0000259" key="1">
    <source>
        <dbReference type="Pfam" id="PF01370"/>
    </source>
</evidence>
<evidence type="ECO:0000313" key="3">
    <source>
        <dbReference type="Proteomes" id="UP001501598"/>
    </source>
</evidence>